<dbReference type="SUPFAM" id="SSF55068">
    <property type="entry name" value="Peptide methionine sulfoxide reductase"/>
    <property type="match status" value="1"/>
</dbReference>
<dbReference type="InterPro" id="IPR036509">
    <property type="entry name" value="Met_Sox_Rdtase_MsrA_sf"/>
</dbReference>
<comment type="catalytic activity">
    <reaction evidence="2 4">
        <text>L-methionyl-[protein] + [thioredoxin]-disulfide + H2O = L-methionyl-(S)-S-oxide-[protein] + [thioredoxin]-dithiol</text>
        <dbReference type="Rhea" id="RHEA:14217"/>
        <dbReference type="Rhea" id="RHEA-COMP:10698"/>
        <dbReference type="Rhea" id="RHEA-COMP:10700"/>
        <dbReference type="Rhea" id="RHEA-COMP:12313"/>
        <dbReference type="Rhea" id="RHEA-COMP:12315"/>
        <dbReference type="ChEBI" id="CHEBI:15377"/>
        <dbReference type="ChEBI" id="CHEBI:16044"/>
        <dbReference type="ChEBI" id="CHEBI:29950"/>
        <dbReference type="ChEBI" id="CHEBI:44120"/>
        <dbReference type="ChEBI" id="CHEBI:50058"/>
        <dbReference type="EC" id="1.8.4.11"/>
    </reaction>
</comment>
<reference evidence="6" key="1">
    <citation type="submission" date="2020-04" db="EMBL/GenBank/DDBJ databases">
        <authorList>
            <person name="Zhang T."/>
        </authorList>
    </citation>
    <scope>NUCLEOTIDE SEQUENCE</scope>
    <source>
        <strain evidence="6">HKST-UBA79</strain>
    </source>
</reference>
<comment type="catalytic activity">
    <reaction evidence="3 4">
        <text>[thioredoxin]-disulfide + L-methionine + H2O = L-methionine (S)-S-oxide + [thioredoxin]-dithiol</text>
        <dbReference type="Rhea" id="RHEA:19993"/>
        <dbReference type="Rhea" id="RHEA-COMP:10698"/>
        <dbReference type="Rhea" id="RHEA-COMP:10700"/>
        <dbReference type="ChEBI" id="CHEBI:15377"/>
        <dbReference type="ChEBI" id="CHEBI:29950"/>
        <dbReference type="ChEBI" id="CHEBI:50058"/>
        <dbReference type="ChEBI" id="CHEBI:57844"/>
        <dbReference type="ChEBI" id="CHEBI:58772"/>
        <dbReference type="EC" id="1.8.4.11"/>
    </reaction>
</comment>
<evidence type="ECO:0000313" key="6">
    <source>
        <dbReference type="EMBL" id="MCA9308122.1"/>
    </source>
</evidence>
<dbReference type="InterPro" id="IPR050162">
    <property type="entry name" value="MsrA_MetSO_reductase"/>
</dbReference>
<reference evidence="6" key="2">
    <citation type="journal article" date="2021" name="Microbiome">
        <title>Successional dynamics and alternative stable states in a saline activated sludge microbial community over 9 years.</title>
        <authorList>
            <person name="Wang Y."/>
            <person name="Ye J."/>
            <person name="Ju F."/>
            <person name="Liu L."/>
            <person name="Boyd J.A."/>
            <person name="Deng Y."/>
            <person name="Parks D.H."/>
            <person name="Jiang X."/>
            <person name="Yin X."/>
            <person name="Woodcroft B.J."/>
            <person name="Tyson G.W."/>
            <person name="Hugenholtz P."/>
            <person name="Polz M.F."/>
            <person name="Zhang T."/>
        </authorList>
    </citation>
    <scope>NUCLEOTIDE SEQUENCE</scope>
    <source>
        <strain evidence="6">HKST-UBA79</strain>
    </source>
</reference>
<evidence type="ECO:0000256" key="4">
    <source>
        <dbReference type="HAMAP-Rule" id="MF_01401"/>
    </source>
</evidence>
<accession>A0A955EB86</accession>
<dbReference type="Proteomes" id="UP000740557">
    <property type="component" value="Unassembled WGS sequence"/>
</dbReference>
<dbReference type="GO" id="GO:0008113">
    <property type="term" value="F:peptide-methionine (S)-S-oxide reductase activity"/>
    <property type="evidence" value="ECO:0007669"/>
    <property type="project" value="UniProtKB-UniRule"/>
</dbReference>
<proteinExistence type="inferred from homology"/>
<dbReference type="AlphaFoldDB" id="A0A955EB86"/>
<name>A0A955EB86_UNCKA</name>
<dbReference type="NCBIfam" id="TIGR00401">
    <property type="entry name" value="msrA"/>
    <property type="match status" value="1"/>
</dbReference>
<feature type="active site" evidence="4">
    <location>
        <position position="10"/>
    </location>
</feature>
<dbReference type="EMBL" id="JAGQNX010000037">
    <property type="protein sequence ID" value="MCA9308122.1"/>
    <property type="molecule type" value="Genomic_DNA"/>
</dbReference>
<dbReference type="HAMAP" id="MF_01401">
    <property type="entry name" value="MsrA"/>
    <property type="match status" value="1"/>
</dbReference>
<dbReference type="Gene3D" id="3.30.1060.10">
    <property type="entry name" value="Peptide methionine sulphoxide reductase MsrA"/>
    <property type="match status" value="1"/>
</dbReference>
<dbReference type="EC" id="1.8.4.11" evidence="4"/>
<dbReference type="GO" id="GO:0034599">
    <property type="term" value="P:cellular response to oxidative stress"/>
    <property type="evidence" value="ECO:0007669"/>
    <property type="project" value="TreeGrafter"/>
</dbReference>
<comment type="function">
    <text evidence="4">Has an important function as a repair enzyme for proteins that have been inactivated by oxidation. Catalyzes the reversible oxidation-reduction of methionine sulfoxide in proteins to methionine.</text>
</comment>
<sequence>METIILAAGCFWGVEETFRQTIGVTNTQVGYIGGHTNNPSYEDVCSHTTGHAEAVKVEFDNTQISLAQILDIFWNAHDPTQVGGQGPDIGDQYRSEIFYFTPEQKTIAEESKATTQKRFSKPITTKITKFTNFYKAEEYHQQYFLKRQQHLLGNL</sequence>
<dbReference type="PANTHER" id="PTHR42799:SF2">
    <property type="entry name" value="MITOCHONDRIAL PEPTIDE METHIONINE SULFOXIDE REDUCTASE"/>
    <property type="match status" value="1"/>
</dbReference>
<evidence type="ECO:0000256" key="1">
    <source>
        <dbReference type="ARBA" id="ARBA00023002"/>
    </source>
</evidence>
<dbReference type="Pfam" id="PF01625">
    <property type="entry name" value="PMSR"/>
    <property type="match status" value="1"/>
</dbReference>
<evidence type="ECO:0000256" key="3">
    <source>
        <dbReference type="ARBA" id="ARBA00048782"/>
    </source>
</evidence>
<feature type="domain" description="Peptide methionine sulphoxide reductase MsrA" evidence="5">
    <location>
        <begin position="3"/>
        <end position="150"/>
    </location>
</feature>
<evidence type="ECO:0000313" key="7">
    <source>
        <dbReference type="Proteomes" id="UP000740557"/>
    </source>
</evidence>
<comment type="similarity">
    <text evidence="4">Belongs to the MsrA Met sulfoxide reductase family.</text>
</comment>
<dbReference type="PANTHER" id="PTHR42799">
    <property type="entry name" value="MITOCHONDRIAL PEPTIDE METHIONINE SULFOXIDE REDUCTASE"/>
    <property type="match status" value="1"/>
</dbReference>
<evidence type="ECO:0000259" key="5">
    <source>
        <dbReference type="Pfam" id="PF01625"/>
    </source>
</evidence>
<organism evidence="6 7">
    <name type="scientific">candidate division WWE3 bacterium</name>
    <dbReference type="NCBI Taxonomy" id="2053526"/>
    <lineage>
        <taxon>Bacteria</taxon>
        <taxon>Katanobacteria</taxon>
    </lineage>
</organism>
<evidence type="ECO:0000256" key="2">
    <source>
        <dbReference type="ARBA" id="ARBA00047806"/>
    </source>
</evidence>
<dbReference type="GO" id="GO:0005737">
    <property type="term" value="C:cytoplasm"/>
    <property type="evidence" value="ECO:0007669"/>
    <property type="project" value="TreeGrafter"/>
</dbReference>
<gene>
    <name evidence="4 6" type="primary">msrA</name>
    <name evidence="6" type="ORF">KC980_01290</name>
</gene>
<comment type="caution">
    <text evidence="6">The sequence shown here is derived from an EMBL/GenBank/DDBJ whole genome shotgun (WGS) entry which is preliminary data.</text>
</comment>
<keyword evidence="1 4" id="KW-0560">Oxidoreductase</keyword>
<protein>
    <recommendedName>
        <fullName evidence="4">Peptide methionine sulfoxide reductase MsrA</fullName>
        <shortName evidence="4">Protein-methionine-S-oxide reductase</shortName>
        <ecNumber evidence="4">1.8.4.11</ecNumber>
    </recommendedName>
    <alternativeName>
        <fullName evidence="4">Peptide-methionine (S)-S-oxide reductase</fullName>
        <shortName evidence="4">Peptide Met(O) reductase</shortName>
    </alternativeName>
</protein>
<dbReference type="InterPro" id="IPR002569">
    <property type="entry name" value="Met_Sox_Rdtase_MsrA_dom"/>
</dbReference>